<dbReference type="SUPFAM" id="SSF141868">
    <property type="entry name" value="EAL domain-like"/>
    <property type="match status" value="1"/>
</dbReference>
<feature type="transmembrane region" description="Helical" evidence="1">
    <location>
        <begin position="245"/>
        <end position="267"/>
    </location>
</feature>
<dbReference type="PANTHER" id="PTHR44757:SF2">
    <property type="entry name" value="BIOFILM ARCHITECTURE MAINTENANCE PROTEIN MBAA"/>
    <property type="match status" value="1"/>
</dbReference>
<feature type="domain" description="EAL" evidence="2">
    <location>
        <begin position="501"/>
        <end position="754"/>
    </location>
</feature>
<organism evidence="4 5">
    <name type="scientific">Mycolicibacterium anyangense</name>
    <dbReference type="NCBI Taxonomy" id="1431246"/>
    <lineage>
        <taxon>Bacteria</taxon>
        <taxon>Bacillati</taxon>
        <taxon>Actinomycetota</taxon>
        <taxon>Actinomycetes</taxon>
        <taxon>Mycobacteriales</taxon>
        <taxon>Mycobacteriaceae</taxon>
        <taxon>Mycolicibacterium</taxon>
    </lineage>
</organism>
<dbReference type="InterPro" id="IPR035919">
    <property type="entry name" value="EAL_sf"/>
</dbReference>
<protein>
    <submittedName>
        <fullName evidence="4">GGDEF-domain containing protein</fullName>
    </submittedName>
</protein>
<dbReference type="SUPFAM" id="SSF55073">
    <property type="entry name" value="Nucleotide cyclase"/>
    <property type="match status" value="1"/>
</dbReference>
<dbReference type="PROSITE" id="PS50887">
    <property type="entry name" value="GGDEF"/>
    <property type="match status" value="1"/>
</dbReference>
<dbReference type="Pfam" id="PF00563">
    <property type="entry name" value="EAL"/>
    <property type="match status" value="1"/>
</dbReference>
<feature type="transmembrane region" description="Helical" evidence="1">
    <location>
        <begin position="181"/>
        <end position="204"/>
    </location>
</feature>
<name>A0A6N4WDK7_9MYCO</name>
<evidence type="ECO:0000313" key="4">
    <source>
        <dbReference type="EMBL" id="BBZ79159.1"/>
    </source>
</evidence>
<accession>A0A6N4WDK7</accession>
<dbReference type="InterPro" id="IPR029787">
    <property type="entry name" value="Nucleotide_cyclase"/>
</dbReference>
<dbReference type="CDD" id="cd01948">
    <property type="entry name" value="EAL"/>
    <property type="match status" value="1"/>
</dbReference>
<dbReference type="Gene3D" id="3.20.20.450">
    <property type="entry name" value="EAL domain"/>
    <property type="match status" value="1"/>
</dbReference>
<dbReference type="InterPro" id="IPR000160">
    <property type="entry name" value="GGDEF_dom"/>
</dbReference>
<dbReference type="NCBIfam" id="TIGR00254">
    <property type="entry name" value="GGDEF"/>
    <property type="match status" value="1"/>
</dbReference>
<dbReference type="CDD" id="cd01949">
    <property type="entry name" value="GGDEF"/>
    <property type="match status" value="1"/>
</dbReference>
<dbReference type="KEGG" id="many:MANY_44960"/>
<dbReference type="Gene3D" id="3.30.70.270">
    <property type="match status" value="1"/>
</dbReference>
<proteinExistence type="predicted"/>
<evidence type="ECO:0000256" key="1">
    <source>
        <dbReference type="SAM" id="Phobius"/>
    </source>
</evidence>
<dbReference type="Pfam" id="PF00990">
    <property type="entry name" value="GGDEF"/>
    <property type="match status" value="1"/>
</dbReference>
<dbReference type="AlphaFoldDB" id="A0A6N4WDK7"/>
<keyword evidence="1" id="KW-0472">Membrane</keyword>
<sequence>MFVAFVGWIVAGASHGSSLKSADDIVFVGMAIPSIILATMAARATTGRARAAWIAMLIGLVGWAVGDILWAYYELSLDKVPFPSPADAAYLVMPVGFCIGLLLFPADRSHQFRGRMLLDGVIVAGSLFLASWVTILRPLYEVGADSTLALVLSLAYPVSDVVILTIAAVAAVRAAPEQRLVLALLTLAIACIALSDSAFAYLSLQSKYSSGNAIDIGWMAGLLLIMVAAAASREGAHSSHRQVSLPGWASIWFPYAPLLLAGIVAAVEPPNMFQTPLVELVGALLVCTVLARQFLAVSENRRLLKVVAEQALRDPLTGLGNRAMFAERLDEAMEQRARDNTPVSLIALDLNDFKLVNDTLGHAAGDDLLNRAGERILGCVRNGDTVARLGGDEFVVLVEGDAESAELVAQRVVTSFDKPFLIEGHDLFIRPSVGLAVADVDEGVLSAEDLLKQADTAMYSAKKSSKHGVQRFSPEIYRLATADDGSLNRLGERPTEPHRAADNQLAELRQAIDQYELTVLYQPKVEIRTRRIVGVEALVRWRHPKRGLLSPDEFLPLVRRYGLMGSITDLVINLALDDVRRFRKTAPDLSVAVNISAPLFADTHLPTRVARALADRRLSASALTLEITEDLLLGNLAKTREVLDTLRSNGIAIAIDDFGSGYSSLAYLCDLAVDEVKLDRELVAAVVDDARVATVVRYSVDLAHELGLTTVAEGVESAELAARVAELGCDVVQGFYYSPPVPATELMELLSSTAAFSAPTASEPAAHLT</sequence>
<dbReference type="InterPro" id="IPR043128">
    <property type="entry name" value="Rev_trsase/Diguanyl_cyclase"/>
</dbReference>
<evidence type="ECO:0000259" key="2">
    <source>
        <dbReference type="PROSITE" id="PS50883"/>
    </source>
</evidence>
<feature type="transmembrane region" description="Helical" evidence="1">
    <location>
        <begin position="51"/>
        <end position="73"/>
    </location>
</feature>
<dbReference type="Proteomes" id="UP000467249">
    <property type="component" value="Chromosome"/>
</dbReference>
<feature type="transmembrane region" description="Helical" evidence="1">
    <location>
        <begin position="116"/>
        <end position="135"/>
    </location>
</feature>
<dbReference type="PROSITE" id="PS50883">
    <property type="entry name" value="EAL"/>
    <property type="match status" value="1"/>
</dbReference>
<keyword evidence="1" id="KW-1133">Transmembrane helix</keyword>
<dbReference type="InterPro" id="IPR001633">
    <property type="entry name" value="EAL_dom"/>
</dbReference>
<feature type="domain" description="GGDEF" evidence="3">
    <location>
        <begin position="341"/>
        <end position="474"/>
    </location>
</feature>
<feature type="transmembrane region" description="Helical" evidence="1">
    <location>
        <begin position="88"/>
        <end position="104"/>
    </location>
</feature>
<feature type="transmembrane region" description="Helical" evidence="1">
    <location>
        <begin position="216"/>
        <end position="233"/>
    </location>
</feature>
<gene>
    <name evidence="4" type="ORF">MANY_44960</name>
</gene>
<feature type="transmembrane region" description="Helical" evidence="1">
    <location>
        <begin position="26"/>
        <end position="44"/>
    </location>
</feature>
<reference evidence="4 5" key="1">
    <citation type="journal article" date="2019" name="Emerg. Microbes Infect.">
        <title>Comprehensive subspecies identification of 175 nontuberculous mycobacteria species based on 7547 genomic profiles.</title>
        <authorList>
            <person name="Matsumoto Y."/>
            <person name="Kinjo T."/>
            <person name="Motooka D."/>
            <person name="Nabeya D."/>
            <person name="Jung N."/>
            <person name="Uechi K."/>
            <person name="Horii T."/>
            <person name="Iida T."/>
            <person name="Fujita J."/>
            <person name="Nakamura S."/>
        </authorList>
    </citation>
    <scope>NUCLEOTIDE SEQUENCE [LARGE SCALE GENOMIC DNA]</scope>
    <source>
        <strain evidence="4 5">JCM 30275</strain>
    </source>
</reference>
<dbReference type="SMART" id="SM00052">
    <property type="entry name" value="EAL"/>
    <property type="match status" value="1"/>
</dbReference>
<dbReference type="PANTHER" id="PTHR44757">
    <property type="entry name" value="DIGUANYLATE CYCLASE DGCP"/>
    <property type="match status" value="1"/>
</dbReference>
<keyword evidence="1" id="KW-0812">Transmembrane</keyword>
<dbReference type="SMART" id="SM00267">
    <property type="entry name" value="GGDEF"/>
    <property type="match status" value="1"/>
</dbReference>
<dbReference type="EMBL" id="AP022620">
    <property type="protein sequence ID" value="BBZ79159.1"/>
    <property type="molecule type" value="Genomic_DNA"/>
</dbReference>
<dbReference type="InterPro" id="IPR052155">
    <property type="entry name" value="Biofilm_reg_signaling"/>
</dbReference>
<evidence type="ECO:0000313" key="5">
    <source>
        <dbReference type="Proteomes" id="UP000467249"/>
    </source>
</evidence>
<evidence type="ECO:0000259" key="3">
    <source>
        <dbReference type="PROSITE" id="PS50887"/>
    </source>
</evidence>
<feature type="transmembrane region" description="Helical" evidence="1">
    <location>
        <begin position="147"/>
        <end position="169"/>
    </location>
</feature>
<keyword evidence="5" id="KW-1185">Reference proteome</keyword>